<dbReference type="GO" id="GO:0034501">
    <property type="term" value="P:protein localization to kinetochore"/>
    <property type="evidence" value="ECO:0007669"/>
    <property type="project" value="UniProtKB-UniRule"/>
</dbReference>
<evidence type="ECO:0000256" key="9">
    <source>
        <dbReference type="RuleBase" id="RU369076"/>
    </source>
</evidence>
<keyword evidence="6 9" id="KW-0995">Kinetochore</keyword>
<evidence type="ECO:0000256" key="4">
    <source>
        <dbReference type="ARBA" id="ARBA00022618"/>
    </source>
</evidence>
<name>A0A0N4Y962_NIPBR</name>
<dbReference type="Gene3D" id="1.10.287.1880">
    <property type="match status" value="1"/>
</dbReference>
<proteinExistence type="inferred from homology"/>
<evidence type="ECO:0000313" key="12">
    <source>
        <dbReference type="Proteomes" id="UP000271162"/>
    </source>
</evidence>
<dbReference type="AlphaFoldDB" id="A0A0N4Y962"/>
<accession>A0A0N4Y962</accession>
<evidence type="ECO:0000313" key="13">
    <source>
        <dbReference type="WBParaSite" id="NBR_0001282101-mRNA-1"/>
    </source>
</evidence>
<dbReference type="InterPro" id="IPR018630">
    <property type="entry name" value="Zwilch"/>
</dbReference>
<evidence type="ECO:0000256" key="6">
    <source>
        <dbReference type="ARBA" id="ARBA00022838"/>
    </source>
</evidence>
<dbReference type="GO" id="GO:0007094">
    <property type="term" value="P:mitotic spindle assembly checkpoint signaling"/>
    <property type="evidence" value="ECO:0007669"/>
    <property type="project" value="UniProtKB-UniRule"/>
</dbReference>
<dbReference type="STRING" id="27835.A0A0N4Y962"/>
<dbReference type="WBParaSite" id="NBR_0001282101-mRNA-1">
    <property type="protein sequence ID" value="NBR_0001282101-mRNA-1"/>
    <property type="gene ID" value="NBR_0001282101"/>
</dbReference>
<gene>
    <name evidence="11" type="ORF">NBR_LOCUS12822</name>
</gene>
<evidence type="ECO:0000313" key="11">
    <source>
        <dbReference type="EMBL" id="VDL76411.1"/>
    </source>
</evidence>
<evidence type="ECO:0000256" key="7">
    <source>
        <dbReference type="ARBA" id="ARBA00023306"/>
    </source>
</evidence>
<evidence type="ECO:0000256" key="1">
    <source>
        <dbReference type="ARBA" id="ARBA00004629"/>
    </source>
</evidence>
<dbReference type="GO" id="GO:0051301">
    <property type="term" value="P:cell division"/>
    <property type="evidence" value="ECO:0007669"/>
    <property type="project" value="UniProtKB-UniRule"/>
</dbReference>
<dbReference type="GO" id="GO:1990423">
    <property type="term" value="C:RZZ complex"/>
    <property type="evidence" value="ECO:0007669"/>
    <property type="project" value="UniProtKB-UniRule"/>
</dbReference>
<feature type="coiled-coil region" evidence="10">
    <location>
        <begin position="420"/>
        <end position="447"/>
    </location>
</feature>
<comment type="subunit">
    <text evidence="9">Component of the RZZ complex.</text>
</comment>
<dbReference type="Gene3D" id="1.20.58.730">
    <property type="match status" value="1"/>
</dbReference>
<evidence type="ECO:0000256" key="5">
    <source>
        <dbReference type="ARBA" id="ARBA00022776"/>
    </source>
</evidence>
<dbReference type="Proteomes" id="UP000271162">
    <property type="component" value="Unassembled WGS sequence"/>
</dbReference>
<keyword evidence="10" id="KW-0175">Coiled coil</keyword>
<dbReference type="EMBL" id="UYSL01020870">
    <property type="protein sequence ID" value="VDL76411.1"/>
    <property type="molecule type" value="Genomic_DNA"/>
</dbReference>
<keyword evidence="7 9" id="KW-0131">Cell cycle</keyword>
<dbReference type="PANTHER" id="PTHR15995">
    <property type="entry name" value="PROTEIN ZWILCH HOMOLOG"/>
    <property type="match status" value="1"/>
</dbReference>
<keyword evidence="4 9" id="KW-0132">Cell division</keyword>
<keyword evidence="5 9" id="KW-0498">Mitosis</keyword>
<evidence type="ECO:0000256" key="2">
    <source>
        <dbReference type="ARBA" id="ARBA00009062"/>
    </source>
</evidence>
<evidence type="ECO:0000256" key="10">
    <source>
        <dbReference type="SAM" id="Coils"/>
    </source>
</evidence>
<comment type="similarity">
    <text evidence="2 9">Belongs to the ZWILCH family.</text>
</comment>
<evidence type="ECO:0000256" key="8">
    <source>
        <dbReference type="ARBA" id="ARBA00023328"/>
    </source>
</evidence>
<evidence type="ECO:0000256" key="3">
    <source>
        <dbReference type="ARBA" id="ARBA00022454"/>
    </source>
</evidence>
<keyword evidence="3 9" id="KW-0158">Chromosome</keyword>
<comment type="function">
    <text evidence="9">Essential component of the mitotic checkpoint, which prevents cells from prematurely exiting mitosis. Required for the assembly of the dynein-dynactin and MAD1-MAD2 complexes onto kinetochores. Its function related to the spindle assembly machinery is proposed to depend on its association in the mitotic RZZ complex.</text>
</comment>
<sequence>MMANVLDSGSEMVWPSGADGVQDAILSDVRQLIAEHKVQNNDAERTAHGMRHVDFTELLWDILKRCTDYKTLVAALNVVFDALKQCRINAILHEDNKSSIARLMRDAQSQDLMLPRLEALTPIQILLEIGYERFRRDMVQAYVTAGFMTNDTDLDLKPQLNSSPENRTRALLPLHLALQTMLEMKQYLALPAHTLASTTRSVIAKYSSSPITDITKVFYETAVSFIHVQPELLKKLPDLWTYETTYSHGSSVVAQTFIHFTRDIKLRFLESKVSFEREDGDADQIMSNAEAELINEFEYQYYGFSPIGFTDSIYNIMLEAWEEEVKKVSFELVPQVYNNKKYLNRIIRMFFIRNKVRRAFAKFTDRALKYILRIPRHVTLPEHVNTFELALSGPEVKSSDELNRECEKLEAQLVEDRFVYAELNQQIEEANSTMEVLRTLITELQRVSLDSNEDTKDCGNISMMVMD</sequence>
<organism evidence="13">
    <name type="scientific">Nippostrongylus brasiliensis</name>
    <name type="common">Rat hookworm</name>
    <dbReference type="NCBI Taxonomy" id="27835"/>
    <lineage>
        <taxon>Eukaryota</taxon>
        <taxon>Metazoa</taxon>
        <taxon>Ecdysozoa</taxon>
        <taxon>Nematoda</taxon>
        <taxon>Chromadorea</taxon>
        <taxon>Rhabditida</taxon>
        <taxon>Rhabditina</taxon>
        <taxon>Rhabditomorpha</taxon>
        <taxon>Strongyloidea</taxon>
        <taxon>Heligmosomidae</taxon>
        <taxon>Nippostrongylus</taxon>
    </lineage>
</organism>
<comment type="subcellular location">
    <subcellularLocation>
        <location evidence="1 9">Chromosome</location>
        <location evidence="1 9">Centromere</location>
        <location evidence="1 9">Kinetochore</location>
    </subcellularLocation>
</comment>
<keyword evidence="12" id="KW-1185">Reference proteome</keyword>
<dbReference type="PANTHER" id="PTHR15995:SF1">
    <property type="entry name" value="PROTEIN ZWILCH HOMOLOG"/>
    <property type="match status" value="1"/>
</dbReference>
<protein>
    <recommendedName>
        <fullName evidence="9">Protein zwilch</fullName>
    </recommendedName>
</protein>
<reference evidence="11 12" key="2">
    <citation type="submission" date="2018-11" db="EMBL/GenBank/DDBJ databases">
        <authorList>
            <consortium name="Pathogen Informatics"/>
        </authorList>
    </citation>
    <scope>NUCLEOTIDE SEQUENCE [LARGE SCALE GENOMIC DNA]</scope>
</reference>
<dbReference type="Pfam" id="PF09817">
    <property type="entry name" value="Zwilch"/>
    <property type="match status" value="1"/>
</dbReference>
<keyword evidence="8 9" id="KW-0137">Centromere</keyword>
<reference evidence="13" key="1">
    <citation type="submission" date="2017-02" db="UniProtKB">
        <authorList>
            <consortium name="WormBaseParasite"/>
        </authorList>
    </citation>
    <scope>IDENTIFICATION</scope>
</reference>